<name>A0A364K2L1_9BACL</name>
<reference evidence="3 4" key="2">
    <citation type="submission" date="2018-06" db="EMBL/GenBank/DDBJ databases">
        <authorList>
            <person name="Zhirakovskaya E."/>
        </authorList>
    </citation>
    <scope>NUCLEOTIDE SEQUENCE [LARGE SCALE GENOMIC DNA]</scope>
    <source>
        <strain evidence="3 4">FBKL4.011</strain>
    </source>
</reference>
<dbReference type="OrthoDB" id="1523022at2"/>
<keyword evidence="1" id="KW-1133">Transmembrane helix</keyword>
<evidence type="ECO:0000313" key="4">
    <source>
        <dbReference type="Proteomes" id="UP000251213"/>
    </source>
</evidence>
<keyword evidence="3" id="KW-0645">Protease</keyword>
<keyword evidence="3" id="KW-0482">Metalloprotease</keyword>
<protein>
    <submittedName>
        <fullName evidence="3">CPBP family intramembrane metalloprotease</fullName>
    </submittedName>
</protein>
<dbReference type="GO" id="GO:0080120">
    <property type="term" value="P:CAAX-box protein maturation"/>
    <property type="evidence" value="ECO:0007669"/>
    <property type="project" value="UniProtKB-ARBA"/>
</dbReference>
<dbReference type="EMBL" id="QJKK01000008">
    <property type="protein sequence ID" value="RAL22655.1"/>
    <property type="molecule type" value="Genomic_DNA"/>
</dbReference>
<keyword evidence="1" id="KW-0472">Membrane</keyword>
<dbReference type="Pfam" id="PF02517">
    <property type="entry name" value="Rce1-like"/>
    <property type="match status" value="1"/>
</dbReference>
<dbReference type="InterPro" id="IPR003675">
    <property type="entry name" value="Rce1/LyrA-like_dom"/>
</dbReference>
<feature type="transmembrane region" description="Helical" evidence="1">
    <location>
        <begin position="21"/>
        <end position="39"/>
    </location>
</feature>
<dbReference type="Proteomes" id="UP000251213">
    <property type="component" value="Unassembled WGS sequence"/>
</dbReference>
<accession>A0A364K2L1</accession>
<sequence>MDQERQGLFQHQLQREILIDFYFSQGILFLCTGILLWWQERLNISLLGIYEIKWWLVGVGASLVVLIIALLLKTIVPKKWIDDGGKNQQLFQRRSVLHIFFIALISSFVEEWLFRGAIQHWLGVWGTSILFVLLHFRYLKKWLLVIYLLLVSVFLGELVVVSGVLAPAIAVHFIVNLCLGLYIRYKD</sequence>
<organism evidence="3 4">
    <name type="scientific">Thermoflavimicrobium daqui</name>
    <dbReference type="NCBI Taxonomy" id="2137476"/>
    <lineage>
        <taxon>Bacteria</taxon>
        <taxon>Bacillati</taxon>
        <taxon>Bacillota</taxon>
        <taxon>Bacilli</taxon>
        <taxon>Bacillales</taxon>
        <taxon>Thermoactinomycetaceae</taxon>
        <taxon>Thermoflavimicrobium</taxon>
    </lineage>
</organism>
<dbReference type="AlphaFoldDB" id="A0A364K2L1"/>
<feature type="transmembrane region" description="Helical" evidence="1">
    <location>
        <begin position="96"/>
        <end position="114"/>
    </location>
</feature>
<feature type="transmembrane region" description="Helical" evidence="1">
    <location>
        <begin position="143"/>
        <end position="161"/>
    </location>
</feature>
<feature type="transmembrane region" description="Helical" evidence="1">
    <location>
        <begin position="120"/>
        <end position="136"/>
    </location>
</feature>
<feature type="domain" description="CAAX prenyl protease 2/Lysostaphin resistance protein A-like" evidence="2">
    <location>
        <begin position="95"/>
        <end position="177"/>
    </location>
</feature>
<dbReference type="RefSeq" id="WP_113659658.1">
    <property type="nucleotide sequence ID" value="NZ_KZ845670.1"/>
</dbReference>
<keyword evidence="3" id="KW-0378">Hydrolase</keyword>
<gene>
    <name evidence="3" type="ORF">DL897_13380</name>
</gene>
<dbReference type="GO" id="GO:0006508">
    <property type="term" value="P:proteolysis"/>
    <property type="evidence" value="ECO:0007669"/>
    <property type="project" value="UniProtKB-KW"/>
</dbReference>
<feature type="transmembrane region" description="Helical" evidence="1">
    <location>
        <begin position="167"/>
        <end position="185"/>
    </location>
</feature>
<keyword evidence="4" id="KW-1185">Reference proteome</keyword>
<evidence type="ECO:0000313" key="3">
    <source>
        <dbReference type="EMBL" id="RAL22655.1"/>
    </source>
</evidence>
<dbReference type="GO" id="GO:0004175">
    <property type="term" value="F:endopeptidase activity"/>
    <property type="evidence" value="ECO:0007669"/>
    <property type="project" value="UniProtKB-ARBA"/>
</dbReference>
<feature type="transmembrane region" description="Helical" evidence="1">
    <location>
        <begin position="54"/>
        <end position="76"/>
    </location>
</feature>
<keyword evidence="1" id="KW-0812">Transmembrane</keyword>
<dbReference type="GO" id="GO:0008237">
    <property type="term" value="F:metallopeptidase activity"/>
    <property type="evidence" value="ECO:0007669"/>
    <property type="project" value="UniProtKB-KW"/>
</dbReference>
<reference evidence="3 4" key="1">
    <citation type="submission" date="2018-06" db="EMBL/GenBank/DDBJ databases">
        <title>Thermoflavimicrobium daqus sp. nov., a thermophilic microbe isolated from Moutai-flavour Daqu.</title>
        <authorList>
            <person name="Wang X."/>
            <person name="Zhou H."/>
        </authorList>
    </citation>
    <scope>NUCLEOTIDE SEQUENCE [LARGE SCALE GENOMIC DNA]</scope>
    <source>
        <strain evidence="3 4">FBKL4.011</strain>
    </source>
</reference>
<evidence type="ECO:0000259" key="2">
    <source>
        <dbReference type="Pfam" id="PF02517"/>
    </source>
</evidence>
<proteinExistence type="predicted"/>
<evidence type="ECO:0000256" key="1">
    <source>
        <dbReference type="SAM" id="Phobius"/>
    </source>
</evidence>
<comment type="caution">
    <text evidence="3">The sequence shown here is derived from an EMBL/GenBank/DDBJ whole genome shotgun (WGS) entry which is preliminary data.</text>
</comment>